<gene>
    <name evidence="2" type="ORF">GCM10010310_68540</name>
</gene>
<keyword evidence="3" id="KW-1185">Reference proteome</keyword>
<proteinExistence type="predicted"/>
<evidence type="ECO:0000313" key="2">
    <source>
        <dbReference type="EMBL" id="GAA2700400.1"/>
    </source>
</evidence>
<feature type="compositionally biased region" description="Polar residues" evidence="1">
    <location>
        <begin position="21"/>
        <end position="30"/>
    </location>
</feature>
<feature type="region of interest" description="Disordered" evidence="1">
    <location>
        <begin position="1"/>
        <end position="30"/>
    </location>
</feature>
<sequence length="55" mass="5807">MFGFTPSRCANSRIGGRGCPGSSSPEPTARSTLAEISAAPRPVIRYSPSTNQIMH</sequence>
<comment type="caution">
    <text evidence="2">The sequence shown here is derived from an EMBL/GenBank/DDBJ whole genome shotgun (WGS) entry which is preliminary data.</text>
</comment>
<protein>
    <submittedName>
        <fullName evidence="2">Uncharacterized protein</fullName>
    </submittedName>
</protein>
<evidence type="ECO:0000313" key="3">
    <source>
        <dbReference type="Proteomes" id="UP001499989"/>
    </source>
</evidence>
<organism evidence="2 3">
    <name type="scientific">Streptomyces violaceolatus</name>
    <dbReference type="NCBI Taxonomy" id="67378"/>
    <lineage>
        <taxon>Bacteria</taxon>
        <taxon>Bacillati</taxon>
        <taxon>Actinomycetota</taxon>
        <taxon>Actinomycetes</taxon>
        <taxon>Kitasatosporales</taxon>
        <taxon>Streptomycetaceae</taxon>
        <taxon>Streptomyces</taxon>
        <taxon>Streptomyces violaceoruber group</taxon>
    </lineage>
</organism>
<dbReference type="EMBL" id="BAAASK010000032">
    <property type="protein sequence ID" value="GAA2700400.1"/>
    <property type="molecule type" value="Genomic_DNA"/>
</dbReference>
<dbReference type="Proteomes" id="UP001499989">
    <property type="component" value="Unassembled WGS sequence"/>
</dbReference>
<evidence type="ECO:0000256" key="1">
    <source>
        <dbReference type="SAM" id="MobiDB-lite"/>
    </source>
</evidence>
<name>A0ABN3TF95_9ACTN</name>
<reference evidence="2 3" key="1">
    <citation type="journal article" date="2019" name="Int. J. Syst. Evol. Microbiol.">
        <title>The Global Catalogue of Microorganisms (GCM) 10K type strain sequencing project: providing services to taxonomists for standard genome sequencing and annotation.</title>
        <authorList>
            <consortium name="The Broad Institute Genomics Platform"/>
            <consortium name="The Broad Institute Genome Sequencing Center for Infectious Disease"/>
            <person name="Wu L."/>
            <person name="Ma J."/>
        </authorList>
    </citation>
    <scope>NUCLEOTIDE SEQUENCE [LARGE SCALE GENOMIC DNA]</scope>
    <source>
        <strain evidence="2 3">JCM 4531</strain>
    </source>
</reference>
<accession>A0ABN3TF95</accession>